<dbReference type="RefSeq" id="WP_171242231.1">
    <property type="nucleotide sequence ID" value="NZ_JABEPQ010000001.1"/>
</dbReference>
<accession>A0A849HEY2</accession>
<proteinExistence type="predicted"/>
<dbReference type="PANTHER" id="PTHR37981">
    <property type="entry name" value="LIPASE 2"/>
    <property type="match status" value="1"/>
</dbReference>
<dbReference type="CDD" id="cd01823">
    <property type="entry name" value="SEST_like"/>
    <property type="match status" value="1"/>
</dbReference>
<feature type="disulfide bond" evidence="2">
    <location>
        <begin position="224"/>
        <end position="273"/>
    </location>
</feature>
<dbReference type="GO" id="GO:0019433">
    <property type="term" value="P:triglyceride catabolic process"/>
    <property type="evidence" value="ECO:0007669"/>
    <property type="project" value="TreeGrafter"/>
</dbReference>
<dbReference type="InterPro" id="IPR036514">
    <property type="entry name" value="SGNH_hydro_sf"/>
</dbReference>
<feature type="active site" evidence="1">
    <location>
        <position position="293"/>
    </location>
</feature>
<evidence type="ECO:0000256" key="1">
    <source>
        <dbReference type="PIRSR" id="PIRSR637460-1"/>
    </source>
</evidence>
<organism evidence="5 6">
    <name type="scientific">Knoellia koreensis</name>
    <dbReference type="NCBI Taxonomy" id="2730921"/>
    <lineage>
        <taxon>Bacteria</taxon>
        <taxon>Bacillati</taxon>
        <taxon>Actinomycetota</taxon>
        <taxon>Actinomycetes</taxon>
        <taxon>Micrococcales</taxon>
        <taxon>Intrasporangiaceae</taxon>
        <taxon>Knoellia</taxon>
    </lineage>
</organism>
<dbReference type="Gene3D" id="3.40.50.1110">
    <property type="entry name" value="SGNH hydrolase"/>
    <property type="match status" value="1"/>
</dbReference>
<feature type="signal peptide" evidence="3">
    <location>
        <begin position="1"/>
        <end position="29"/>
    </location>
</feature>
<feature type="domain" description="SGNH hydrolase-type esterase" evidence="4">
    <location>
        <begin position="63"/>
        <end position="294"/>
    </location>
</feature>
<dbReference type="Proteomes" id="UP000588586">
    <property type="component" value="Unassembled WGS sequence"/>
</dbReference>
<sequence>MSTAPRRWTRALTTALWAAAVLVTGPTAASVAAQGDSAPAKATNAAATRGHAGEPAAYEHYVALGDSYTAAPLVPQLDIAGGCYRSTNNYPSLVAKALDITTFVDRSCSGAQTKDMTQSQLPGVAPQFDALTPDVDLVTVSIGGNDFTVFGTLVGYCPTLRASDPTGTPCRDEMRSDGRDRLLADVQQTRERVSAVVAAIRERSPNARIVVVGYPQIAPRQGTCPDRLPLADGDVRYAVQVNKRLTDALRQAAMSNQADYVDVWSASRDHDICSTDPWINGQYTDPSRAQNYHPFANEQVAVAGLVEDLLR</sequence>
<keyword evidence="6" id="KW-1185">Reference proteome</keyword>
<dbReference type="Pfam" id="PF13472">
    <property type="entry name" value="Lipase_GDSL_2"/>
    <property type="match status" value="1"/>
</dbReference>
<keyword evidence="5" id="KW-0378">Hydrolase</keyword>
<dbReference type="InterPro" id="IPR013830">
    <property type="entry name" value="SGNH_hydro"/>
</dbReference>
<dbReference type="GO" id="GO:0004806">
    <property type="term" value="F:triacylglycerol lipase activity"/>
    <property type="evidence" value="ECO:0007669"/>
    <property type="project" value="TreeGrafter"/>
</dbReference>
<dbReference type="EMBL" id="JABEPQ010000001">
    <property type="protein sequence ID" value="NNM45174.1"/>
    <property type="molecule type" value="Genomic_DNA"/>
</dbReference>
<gene>
    <name evidence="5" type="ORF">HJG52_04040</name>
</gene>
<keyword evidence="3" id="KW-0732">Signal</keyword>
<evidence type="ECO:0000256" key="3">
    <source>
        <dbReference type="SAM" id="SignalP"/>
    </source>
</evidence>
<protein>
    <submittedName>
        <fullName evidence="5">SGNH/GDSL hydrolase family protein</fullName>
    </submittedName>
</protein>
<name>A0A849HEY2_9MICO</name>
<feature type="disulfide bond" evidence="2">
    <location>
        <begin position="83"/>
        <end position="108"/>
    </location>
</feature>
<evidence type="ECO:0000313" key="6">
    <source>
        <dbReference type="Proteomes" id="UP000588586"/>
    </source>
</evidence>
<dbReference type="PANTHER" id="PTHR37981:SF1">
    <property type="entry name" value="SGNH HYDROLASE-TYPE ESTERASE DOMAIN-CONTAINING PROTEIN"/>
    <property type="match status" value="1"/>
</dbReference>
<dbReference type="AlphaFoldDB" id="A0A849HEY2"/>
<comment type="caution">
    <text evidence="5">The sequence shown here is derived from an EMBL/GenBank/DDBJ whole genome shotgun (WGS) entry which is preliminary data.</text>
</comment>
<evidence type="ECO:0000256" key="2">
    <source>
        <dbReference type="PIRSR" id="PIRSR637460-2"/>
    </source>
</evidence>
<feature type="disulfide bond" evidence="2">
    <location>
        <begin position="157"/>
        <end position="170"/>
    </location>
</feature>
<feature type="active site" description="Nucleophile" evidence="1">
    <location>
        <position position="67"/>
    </location>
</feature>
<dbReference type="SUPFAM" id="SSF52266">
    <property type="entry name" value="SGNH hydrolase"/>
    <property type="match status" value="1"/>
</dbReference>
<evidence type="ECO:0000259" key="4">
    <source>
        <dbReference type="Pfam" id="PF13472"/>
    </source>
</evidence>
<keyword evidence="2" id="KW-1015">Disulfide bond</keyword>
<feature type="chain" id="PRO_5039527180" evidence="3">
    <location>
        <begin position="30"/>
        <end position="311"/>
    </location>
</feature>
<reference evidence="5 6" key="1">
    <citation type="submission" date="2020-04" db="EMBL/GenBank/DDBJ databases">
        <title>Knoellia sp. isolate from air conditioner.</title>
        <authorList>
            <person name="Chea S."/>
            <person name="Kim D.-U."/>
        </authorList>
    </citation>
    <scope>NUCLEOTIDE SEQUENCE [LARGE SCALE GENOMIC DNA]</scope>
    <source>
        <strain evidence="5 6">DB2414S</strain>
    </source>
</reference>
<evidence type="ECO:0000313" key="5">
    <source>
        <dbReference type="EMBL" id="NNM45174.1"/>
    </source>
</evidence>
<dbReference type="InterPro" id="IPR037460">
    <property type="entry name" value="SEST-like"/>
</dbReference>